<feature type="transmembrane region" description="Helical" evidence="1">
    <location>
        <begin position="294"/>
        <end position="321"/>
    </location>
</feature>
<evidence type="ECO:0000256" key="1">
    <source>
        <dbReference type="SAM" id="Phobius"/>
    </source>
</evidence>
<gene>
    <name evidence="2" type="ORF">C8D98_2337</name>
</gene>
<protein>
    <recommendedName>
        <fullName evidence="4">Tfp pilus assembly PilM family ATPase</fullName>
    </recommendedName>
</protein>
<keyword evidence="1" id="KW-1133">Transmembrane helix</keyword>
<accession>A0A4R1K6K8</accession>
<dbReference type="OrthoDB" id="10002176at2"/>
<keyword evidence="3" id="KW-1185">Reference proteome</keyword>
<keyword evidence="1" id="KW-0812">Transmembrane</keyword>
<proteinExistence type="predicted"/>
<evidence type="ECO:0000313" key="2">
    <source>
        <dbReference type="EMBL" id="TCK59403.1"/>
    </source>
</evidence>
<reference evidence="2 3" key="1">
    <citation type="submission" date="2019-03" db="EMBL/GenBank/DDBJ databases">
        <title>Genomic Encyclopedia of Type Strains, Phase IV (KMG-IV): sequencing the most valuable type-strain genomes for metagenomic binning, comparative biology and taxonomic classification.</title>
        <authorList>
            <person name="Goeker M."/>
        </authorList>
    </citation>
    <scope>NUCLEOTIDE SEQUENCE [LARGE SCALE GENOMIC DNA]</scope>
    <source>
        <strain evidence="2 3">DSM 24984</strain>
    </source>
</reference>
<name>A0A4R1K6K8_9BACT</name>
<dbReference type="EMBL" id="SMGG01000006">
    <property type="protein sequence ID" value="TCK59403.1"/>
    <property type="molecule type" value="Genomic_DNA"/>
</dbReference>
<dbReference type="AlphaFoldDB" id="A0A4R1K6K8"/>
<sequence length="465" mass="52979">MKLFSAELLKSNETTSAKAVIIQRKGKTFSLLKYYTTDVENIQPLSKGLPVNIGISYFDTIEENITLPPVKDAATFRLISMNKLKESIDPAQDYLMAYKSNSAQLPDSSGGLNYKVLMVPSSLLYKDSGLTEDTMERLNMFTVSDFALCSLVQRYFPDKVVFHAYADKTKICVTICQNDFIIYTRSNPTENSANLLNAYYEYLNLTYMYATKNLRLKIDQVIFSGRLADMSDLVTMFYEFSGIAQSTLVPTGVIENCPNDVFQEYLIPISLCYLDDAYDMTPTPIAEKQAQIQLTSIVCIISFFIVMLLGVLNASSIIHFYNNKEQMTAQAMNLQNRIRSYMSEVNAGKERHFDLHYYRTLQERDKSALKDFGLFAELLKMTDFDLVSFNTKDAANDIVEFNGKLPFKRLDQMEDFKERLSAESEKITSQGGYTLENTTEYRTGEMIANIHLIFKRPKQGEAVTQ</sequence>
<keyword evidence="1" id="KW-0472">Membrane</keyword>
<dbReference type="Proteomes" id="UP000294614">
    <property type="component" value="Unassembled WGS sequence"/>
</dbReference>
<organism evidence="2 3">
    <name type="scientific">Seleniivibrio woodruffii</name>
    <dbReference type="NCBI Taxonomy" id="1078050"/>
    <lineage>
        <taxon>Bacteria</taxon>
        <taxon>Pseudomonadati</taxon>
        <taxon>Deferribacterota</taxon>
        <taxon>Deferribacteres</taxon>
        <taxon>Deferribacterales</taxon>
        <taxon>Geovibrionaceae</taxon>
        <taxon>Seleniivibrio</taxon>
    </lineage>
</organism>
<dbReference type="RefSeq" id="WP_132874316.1">
    <property type="nucleotide sequence ID" value="NZ_SMGG01000006.1"/>
</dbReference>
<evidence type="ECO:0008006" key="4">
    <source>
        <dbReference type="Google" id="ProtNLM"/>
    </source>
</evidence>
<comment type="caution">
    <text evidence="2">The sequence shown here is derived from an EMBL/GenBank/DDBJ whole genome shotgun (WGS) entry which is preliminary data.</text>
</comment>
<evidence type="ECO:0000313" key="3">
    <source>
        <dbReference type="Proteomes" id="UP000294614"/>
    </source>
</evidence>